<dbReference type="SFLD" id="SFLDG00358">
    <property type="entry name" value="Main_(cytGST)"/>
    <property type="match status" value="1"/>
</dbReference>
<dbReference type="InterPro" id="IPR036282">
    <property type="entry name" value="Glutathione-S-Trfase_C_sf"/>
</dbReference>
<accession>A0A4R3JWP9</accession>
<dbReference type="PANTHER" id="PTHR43968:SF6">
    <property type="entry name" value="GLUTATHIONE S-TRANSFERASE OMEGA"/>
    <property type="match status" value="1"/>
</dbReference>
<reference evidence="3 4" key="1">
    <citation type="submission" date="2019-03" db="EMBL/GenBank/DDBJ databases">
        <title>Genomic Encyclopedia of Type Strains, Phase IV (KMG-IV): sequencing the most valuable type-strain genomes for metagenomic binning, comparative biology and taxonomic classification.</title>
        <authorList>
            <person name="Goeker M."/>
        </authorList>
    </citation>
    <scope>NUCLEOTIDE SEQUENCE [LARGE SCALE GENOMIC DNA]</scope>
    <source>
        <strain evidence="3 4">DSM 103923</strain>
    </source>
</reference>
<dbReference type="GO" id="GO:0005737">
    <property type="term" value="C:cytoplasm"/>
    <property type="evidence" value="ECO:0007669"/>
    <property type="project" value="TreeGrafter"/>
</dbReference>
<dbReference type="GO" id="GO:0016740">
    <property type="term" value="F:transferase activity"/>
    <property type="evidence" value="ECO:0007669"/>
    <property type="project" value="UniProtKB-KW"/>
</dbReference>
<keyword evidence="4" id="KW-1185">Reference proteome</keyword>
<gene>
    <name evidence="3" type="ORF">EDC61_10929</name>
</gene>
<feature type="domain" description="GST C-terminal" evidence="2">
    <location>
        <begin position="96"/>
        <end position="217"/>
    </location>
</feature>
<dbReference type="AlphaFoldDB" id="A0A4R3JWP9"/>
<dbReference type="SUPFAM" id="SSF47616">
    <property type="entry name" value="GST C-terminal domain-like"/>
    <property type="match status" value="1"/>
</dbReference>
<dbReference type="InterPro" id="IPR010987">
    <property type="entry name" value="Glutathione-S-Trfase_C-like"/>
</dbReference>
<name>A0A4R3JWP9_9PROT</name>
<dbReference type="EMBL" id="SLZY01000009">
    <property type="protein sequence ID" value="TCS71483.1"/>
    <property type="molecule type" value="Genomic_DNA"/>
</dbReference>
<dbReference type="InterPro" id="IPR040079">
    <property type="entry name" value="Glutathione_S-Trfase"/>
</dbReference>
<dbReference type="Pfam" id="PF13410">
    <property type="entry name" value="GST_C_2"/>
    <property type="match status" value="1"/>
</dbReference>
<organism evidence="3 4">
    <name type="scientific">Sulfuritortus calidifontis</name>
    <dbReference type="NCBI Taxonomy" id="1914471"/>
    <lineage>
        <taxon>Bacteria</taxon>
        <taxon>Pseudomonadati</taxon>
        <taxon>Pseudomonadota</taxon>
        <taxon>Betaproteobacteria</taxon>
        <taxon>Nitrosomonadales</taxon>
        <taxon>Thiobacillaceae</taxon>
        <taxon>Sulfuritortus</taxon>
    </lineage>
</organism>
<evidence type="ECO:0000313" key="4">
    <source>
        <dbReference type="Proteomes" id="UP000295135"/>
    </source>
</evidence>
<dbReference type="Gene3D" id="3.40.30.10">
    <property type="entry name" value="Glutaredoxin"/>
    <property type="match status" value="1"/>
</dbReference>
<dbReference type="OrthoDB" id="8634103at2"/>
<dbReference type="PANTHER" id="PTHR43968">
    <property type="match status" value="1"/>
</dbReference>
<dbReference type="InterPro" id="IPR036249">
    <property type="entry name" value="Thioredoxin-like_sf"/>
</dbReference>
<sequence length="217" mass="24602">MAAKKTTSNANHKTKLIASLTSPFARKVRIVASEKRIEYELVVDIPWNEDTQVPKHNPLGKVPVWVPEDGKALFDSRVIVEYLDGISPVSHLLPKDARARIAVKRWEALADGLCDAAALVFLERKRPAKQQDKAWIERQMKKVTGALEEMSEELGQRDWCHGEAYSLADICVGCALGYLDLRFKDEIDWRRSHPNLAELYDRLMQRPAFKETVPPAA</sequence>
<dbReference type="Pfam" id="PF13409">
    <property type="entry name" value="GST_N_2"/>
    <property type="match status" value="1"/>
</dbReference>
<evidence type="ECO:0000313" key="3">
    <source>
        <dbReference type="EMBL" id="TCS71483.1"/>
    </source>
</evidence>
<dbReference type="PROSITE" id="PS50405">
    <property type="entry name" value="GST_CTER"/>
    <property type="match status" value="1"/>
</dbReference>
<comment type="caution">
    <text evidence="3">The sequence shown here is derived from an EMBL/GenBank/DDBJ whole genome shotgun (WGS) entry which is preliminary data.</text>
</comment>
<evidence type="ECO:0000259" key="1">
    <source>
        <dbReference type="PROSITE" id="PS50404"/>
    </source>
</evidence>
<dbReference type="Proteomes" id="UP000295135">
    <property type="component" value="Unassembled WGS sequence"/>
</dbReference>
<feature type="domain" description="GST N-terminal" evidence="1">
    <location>
        <begin position="12"/>
        <end position="91"/>
    </location>
</feature>
<dbReference type="CDD" id="cd03049">
    <property type="entry name" value="GST_N_3"/>
    <property type="match status" value="1"/>
</dbReference>
<dbReference type="PROSITE" id="PS50404">
    <property type="entry name" value="GST_NTER"/>
    <property type="match status" value="1"/>
</dbReference>
<evidence type="ECO:0000259" key="2">
    <source>
        <dbReference type="PROSITE" id="PS50405"/>
    </source>
</evidence>
<dbReference type="RefSeq" id="WP_126461343.1">
    <property type="nucleotide sequence ID" value="NZ_AP018721.1"/>
</dbReference>
<dbReference type="SFLD" id="SFLDS00019">
    <property type="entry name" value="Glutathione_Transferase_(cytos"/>
    <property type="match status" value="1"/>
</dbReference>
<proteinExistence type="predicted"/>
<keyword evidence="3" id="KW-0808">Transferase</keyword>
<dbReference type="CDD" id="cd03205">
    <property type="entry name" value="GST_C_6"/>
    <property type="match status" value="1"/>
</dbReference>
<dbReference type="InterPro" id="IPR050983">
    <property type="entry name" value="GST_Omega/HSP26"/>
</dbReference>
<dbReference type="InterPro" id="IPR004045">
    <property type="entry name" value="Glutathione_S-Trfase_N"/>
</dbReference>
<protein>
    <submittedName>
        <fullName evidence="3">Glutathione S-transferase</fullName>
    </submittedName>
</protein>
<dbReference type="Gene3D" id="1.20.1050.10">
    <property type="match status" value="1"/>
</dbReference>
<dbReference type="SUPFAM" id="SSF52833">
    <property type="entry name" value="Thioredoxin-like"/>
    <property type="match status" value="1"/>
</dbReference>